<dbReference type="GO" id="GO:0000731">
    <property type="term" value="P:DNA synthesis involved in DNA repair"/>
    <property type="evidence" value="ECO:0007669"/>
    <property type="project" value="TreeGrafter"/>
</dbReference>
<dbReference type="EMBL" id="FP929032">
    <property type="protein sequence ID" value="CBK64642.1"/>
    <property type="molecule type" value="Genomic_DNA"/>
</dbReference>
<evidence type="ECO:0000256" key="1">
    <source>
        <dbReference type="SAM" id="Coils"/>
    </source>
</evidence>
<dbReference type="HOGENOM" id="CLU_337980_0_0_10"/>
<dbReference type="Gene3D" id="3.40.50.300">
    <property type="entry name" value="P-loop containing nucleotide triphosphate hydrolases"/>
    <property type="match status" value="2"/>
</dbReference>
<dbReference type="KEGG" id="ash:AL1_24070"/>
<dbReference type="OrthoDB" id="9795565at2"/>
<dbReference type="BioCyc" id="ASHA717959:AL1_RS11340-MONOMER"/>
<evidence type="ECO:0000259" key="2">
    <source>
        <dbReference type="Pfam" id="PF13166"/>
    </source>
</evidence>
<dbReference type="InterPro" id="IPR026866">
    <property type="entry name" value="CR006_AAA"/>
</dbReference>
<dbReference type="PANTHER" id="PTHR32182:SF0">
    <property type="entry name" value="DNA REPLICATION AND REPAIR PROTEIN RECF"/>
    <property type="match status" value="1"/>
</dbReference>
<dbReference type="Pfam" id="PF13166">
    <property type="entry name" value="AAA_13"/>
    <property type="match status" value="1"/>
</dbReference>
<proteinExistence type="predicted"/>
<name>D4INY0_9BACT</name>
<protein>
    <recommendedName>
        <fullName evidence="2">Protein CR006 P-loop domain-containing protein</fullName>
    </recommendedName>
</protein>
<dbReference type="AlphaFoldDB" id="D4INY0"/>
<reference evidence="3 4" key="2">
    <citation type="submission" date="2010-03" db="EMBL/GenBank/DDBJ databases">
        <authorList>
            <person name="Pajon A."/>
        </authorList>
    </citation>
    <scope>NUCLEOTIDE SEQUENCE [LARGE SCALE GENOMIC DNA]</scope>
    <source>
        <strain evidence="3 4">WAL 8301</strain>
    </source>
</reference>
<organism evidence="3 4">
    <name type="scientific">Alistipes shahii WAL 8301</name>
    <dbReference type="NCBI Taxonomy" id="717959"/>
    <lineage>
        <taxon>Bacteria</taxon>
        <taxon>Pseudomonadati</taxon>
        <taxon>Bacteroidota</taxon>
        <taxon>Bacteroidia</taxon>
        <taxon>Bacteroidales</taxon>
        <taxon>Rikenellaceae</taxon>
        <taxon>Alistipes</taxon>
    </lineage>
</organism>
<dbReference type="PATRIC" id="fig|717959.3.peg.898"/>
<dbReference type="RefSeq" id="WP_015547456.1">
    <property type="nucleotide sequence ID" value="NC_021030.1"/>
</dbReference>
<evidence type="ECO:0000313" key="4">
    <source>
        <dbReference type="Proteomes" id="UP000008794"/>
    </source>
</evidence>
<dbReference type="Proteomes" id="UP000008794">
    <property type="component" value="Chromosome"/>
</dbReference>
<reference evidence="3 4" key="1">
    <citation type="submission" date="2010-03" db="EMBL/GenBank/DDBJ databases">
        <title>The genome sequence of Alistipes shahii WAL 8301.</title>
        <authorList>
            <consortium name="metaHIT consortium -- http://www.metahit.eu/"/>
            <person name="Pajon A."/>
            <person name="Turner K."/>
            <person name="Parkhill J."/>
        </authorList>
    </citation>
    <scope>NUCLEOTIDE SEQUENCE [LARGE SCALE GENOMIC DNA]</scope>
    <source>
        <strain evidence="3 4">WAL 8301</strain>
    </source>
</reference>
<feature type="coiled-coil region" evidence="1">
    <location>
        <begin position="446"/>
        <end position="487"/>
    </location>
</feature>
<sequence length="795" mass="92263">MFENFKKITIEGGYFEQPTTLDLFKDRQNLSIVYGRNGSGKTTIAKAIRQLVGKDTEQPTEEGYVSYSVSTDAIILDDKKDSVFIFDEEFVRENVRTKGKGLETIVMMGEQVDLDTQITNKNEEKIAIEKKVAEQTTRRVNFENGSDASSPLYFYNKIRDKLREDGGWADIDRNVKGNSVRSRVTEDLLKKLVLMEEPKETEEALRTQLNADLTLYTQTEDAQAIVWNPVKLKLPKSLDGVKALLEKRVEKPTLNEREHRLLTFLQEHAEHHLQETTQRLAEEKWPFCPLCLRKTSDEDYEYISETLKRILNKESEIYSKALDEAMDVFVDVEMAIPKFPDRLNEKEREAAQRATVQLNKDVAAVRNRIIQRKRDIYGVMEEAFNADKVDGYSTHLTNYMAAMQELEVCVATFNRSVNEREKLKRKVLHENELLAKKRLTILLDSYKQANKAYENCQKALSKLEKDKERTEGEIKALKARIERTDIAQDYINEELQYVFYSDTKVKLVAGDGCYKLKVNGRSVPPKKISVGERNVLGLCYFFARLFSDKKKDDKYKDEILIIIDDPVSSFDYGNRLGVMSLLRHQFDNIKKGNSNSRILLLTHDLRSAFDMVKVRSELNGGKGNGKTFLELVDKQMKERVVSNEYKKLLEYVYDYAKTPTDDKGDYMETSIGNVMRRVVEAFSSFCYNMKFEEMMCRDGVLKAVPDEKRTYYENFMCRLALNGESHMEERVYDLNTITPYFTKQEKVQTAKSLLLFLSYINEEHLSCYLAKKEDGDEDRMAEIKSWETEEAVWMK</sequence>
<accession>D4INY0</accession>
<evidence type="ECO:0000313" key="3">
    <source>
        <dbReference type="EMBL" id="CBK64642.1"/>
    </source>
</evidence>
<keyword evidence="1" id="KW-0175">Coiled coil</keyword>
<feature type="domain" description="Protein CR006 P-loop" evidence="2">
    <location>
        <begin position="29"/>
        <end position="732"/>
    </location>
</feature>
<dbReference type="SUPFAM" id="SSF52540">
    <property type="entry name" value="P-loop containing nucleoside triphosphate hydrolases"/>
    <property type="match status" value="1"/>
</dbReference>
<dbReference type="PANTHER" id="PTHR32182">
    <property type="entry name" value="DNA REPLICATION AND REPAIR PROTEIN RECF"/>
    <property type="match status" value="1"/>
</dbReference>
<dbReference type="GO" id="GO:0006302">
    <property type="term" value="P:double-strand break repair"/>
    <property type="evidence" value="ECO:0007669"/>
    <property type="project" value="TreeGrafter"/>
</dbReference>
<dbReference type="GeneID" id="92757572"/>
<keyword evidence="4" id="KW-1185">Reference proteome</keyword>
<dbReference type="InterPro" id="IPR027417">
    <property type="entry name" value="P-loop_NTPase"/>
</dbReference>
<gene>
    <name evidence="3" type="ORF">AL1_24070</name>
</gene>